<keyword evidence="3" id="KW-1185">Reference proteome</keyword>
<name>A0AAN6H3R3_9PEZI</name>
<feature type="compositionally biased region" description="Basic and acidic residues" evidence="1">
    <location>
        <begin position="14"/>
        <end position="23"/>
    </location>
</feature>
<evidence type="ECO:0000313" key="3">
    <source>
        <dbReference type="Proteomes" id="UP001175353"/>
    </source>
</evidence>
<reference evidence="2" key="1">
    <citation type="submission" date="2023-06" db="EMBL/GenBank/DDBJ databases">
        <title>Black Yeasts Isolated from many extreme environments.</title>
        <authorList>
            <person name="Coleine C."/>
            <person name="Stajich J.E."/>
            <person name="Selbmann L."/>
        </authorList>
    </citation>
    <scope>NUCLEOTIDE SEQUENCE</scope>
    <source>
        <strain evidence="2">CCFEE 5200</strain>
    </source>
</reference>
<dbReference type="AlphaFoldDB" id="A0AAN6H3R3"/>
<feature type="compositionally biased region" description="Basic and acidic residues" evidence="1">
    <location>
        <begin position="99"/>
        <end position="122"/>
    </location>
</feature>
<proteinExistence type="predicted"/>
<dbReference type="EMBL" id="JAUJLE010000995">
    <property type="protein sequence ID" value="KAK0949822.1"/>
    <property type="molecule type" value="Genomic_DNA"/>
</dbReference>
<gene>
    <name evidence="2" type="ORF">LTR91_026138</name>
</gene>
<evidence type="ECO:0000313" key="2">
    <source>
        <dbReference type="EMBL" id="KAK0949822.1"/>
    </source>
</evidence>
<accession>A0AAN6H3R3</accession>
<protein>
    <submittedName>
        <fullName evidence="2">Uncharacterized protein</fullName>
    </submittedName>
</protein>
<feature type="non-terminal residue" evidence="2">
    <location>
        <position position="1"/>
    </location>
</feature>
<evidence type="ECO:0000256" key="1">
    <source>
        <dbReference type="SAM" id="MobiDB-lite"/>
    </source>
</evidence>
<feature type="region of interest" description="Disordered" evidence="1">
    <location>
        <begin position="61"/>
        <end position="122"/>
    </location>
</feature>
<sequence length="122" mass="13229">IPTRHSSIMSAPAKRIEDMTPEERLSSLQEFGEAKKYVRPGEDGTLPQGPGAMQALVFGGPIRGAPEYSTPLPPPSYETVTGEAKRVSGSKSGGSLSRWFEKRREKKEGAKAGRAESQMKKP</sequence>
<organism evidence="2 3">
    <name type="scientific">Friedmanniomyces endolithicus</name>
    <dbReference type="NCBI Taxonomy" id="329885"/>
    <lineage>
        <taxon>Eukaryota</taxon>
        <taxon>Fungi</taxon>
        <taxon>Dikarya</taxon>
        <taxon>Ascomycota</taxon>
        <taxon>Pezizomycotina</taxon>
        <taxon>Dothideomycetes</taxon>
        <taxon>Dothideomycetidae</taxon>
        <taxon>Mycosphaerellales</taxon>
        <taxon>Teratosphaeriaceae</taxon>
        <taxon>Friedmanniomyces</taxon>
    </lineage>
</organism>
<dbReference type="Proteomes" id="UP001175353">
    <property type="component" value="Unassembled WGS sequence"/>
</dbReference>
<feature type="region of interest" description="Disordered" evidence="1">
    <location>
        <begin position="1"/>
        <end position="23"/>
    </location>
</feature>
<comment type="caution">
    <text evidence="2">The sequence shown here is derived from an EMBL/GenBank/DDBJ whole genome shotgun (WGS) entry which is preliminary data.</text>
</comment>